<evidence type="ECO:0000313" key="6">
    <source>
        <dbReference type="Proteomes" id="UP001651050"/>
    </source>
</evidence>
<dbReference type="NCBIfam" id="TIGR02727">
    <property type="entry name" value="MTHFS_bact"/>
    <property type="match status" value="1"/>
</dbReference>
<evidence type="ECO:0000256" key="2">
    <source>
        <dbReference type="ARBA" id="ARBA00022741"/>
    </source>
</evidence>
<keyword evidence="4" id="KW-0460">Magnesium</keyword>
<comment type="catalytic activity">
    <reaction evidence="4">
        <text>(6S)-5-formyl-5,6,7,8-tetrahydrofolate + ATP = (6R)-5,10-methenyltetrahydrofolate + ADP + phosphate</text>
        <dbReference type="Rhea" id="RHEA:10488"/>
        <dbReference type="ChEBI" id="CHEBI:30616"/>
        <dbReference type="ChEBI" id="CHEBI:43474"/>
        <dbReference type="ChEBI" id="CHEBI:57455"/>
        <dbReference type="ChEBI" id="CHEBI:57457"/>
        <dbReference type="ChEBI" id="CHEBI:456216"/>
        <dbReference type="EC" id="6.3.3.2"/>
    </reaction>
</comment>
<accession>A0ABT0J5I1</accession>
<dbReference type="Proteomes" id="UP001651050">
    <property type="component" value="Unassembled WGS sequence"/>
</dbReference>
<dbReference type="Gene3D" id="3.40.50.10420">
    <property type="entry name" value="NagB/RpiA/CoA transferase-like"/>
    <property type="match status" value="1"/>
</dbReference>
<dbReference type="EC" id="6.3.3.2" evidence="4"/>
<dbReference type="PANTHER" id="PTHR23407:SF1">
    <property type="entry name" value="5-FORMYLTETRAHYDROFOLATE CYCLO-LIGASE"/>
    <property type="match status" value="1"/>
</dbReference>
<dbReference type="GO" id="GO:0030272">
    <property type="term" value="F:5-formyltetrahydrofolate cyclo-ligase activity"/>
    <property type="evidence" value="ECO:0007669"/>
    <property type="project" value="UniProtKB-EC"/>
</dbReference>
<protein>
    <recommendedName>
        <fullName evidence="4">5-formyltetrahydrofolate cyclo-ligase</fullName>
        <ecNumber evidence="4">6.3.3.2</ecNumber>
    </recommendedName>
</protein>
<dbReference type="SUPFAM" id="SSF100950">
    <property type="entry name" value="NagB/RpiA/CoA transferase-like"/>
    <property type="match status" value="1"/>
</dbReference>
<dbReference type="Pfam" id="PF01812">
    <property type="entry name" value="5-FTHF_cyc-lig"/>
    <property type="match status" value="1"/>
</dbReference>
<keyword evidence="2 4" id="KW-0547">Nucleotide-binding</keyword>
<evidence type="ECO:0000313" key="5">
    <source>
        <dbReference type="EMBL" id="MCK9794761.1"/>
    </source>
</evidence>
<reference evidence="5 6" key="1">
    <citation type="submission" date="2022-02" db="EMBL/GenBank/DDBJ databases">
        <title>The car tank lid bacteriome: a reservoir of bacteria with potential in bioremediation of fuel.</title>
        <authorList>
            <person name="Vidal-Verdu A."/>
            <person name="Gomez-Martinez D."/>
            <person name="Latorre-Perez A."/>
            <person name="Pereto J."/>
            <person name="Porcar M."/>
        </authorList>
    </citation>
    <scope>NUCLEOTIDE SEQUENCE [LARGE SCALE GENOMIC DNA]</scope>
    <source>
        <strain evidence="5 6">4D.3</strain>
    </source>
</reference>
<dbReference type="InterPro" id="IPR002698">
    <property type="entry name" value="FTHF_cligase"/>
</dbReference>
<dbReference type="RefSeq" id="WP_416344624.1">
    <property type="nucleotide sequence ID" value="NZ_JALQCY010000004.1"/>
</dbReference>
<organism evidence="5 6">
    <name type="scientific">Isoptericola peretonis</name>
    <dbReference type="NCBI Taxonomy" id="2918523"/>
    <lineage>
        <taxon>Bacteria</taxon>
        <taxon>Bacillati</taxon>
        <taxon>Actinomycetota</taxon>
        <taxon>Actinomycetes</taxon>
        <taxon>Micrococcales</taxon>
        <taxon>Promicromonosporaceae</taxon>
        <taxon>Isoptericola</taxon>
    </lineage>
</organism>
<name>A0ABT0J5I1_9MICO</name>
<evidence type="ECO:0000256" key="3">
    <source>
        <dbReference type="ARBA" id="ARBA00022840"/>
    </source>
</evidence>
<dbReference type="EMBL" id="JALQCY010000004">
    <property type="protein sequence ID" value="MCK9794761.1"/>
    <property type="molecule type" value="Genomic_DNA"/>
</dbReference>
<dbReference type="PANTHER" id="PTHR23407">
    <property type="entry name" value="ATPASE INHIBITOR/5-FORMYLTETRAHYDROFOLATE CYCLO-LIGASE"/>
    <property type="match status" value="1"/>
</dbReference>
<evidence type="ECO:0000256" key="1">
    <source>
        <dbReference type="ARBA" id="ARBA00010638"/>
    </source>
</evidence>
<keyword evidence="3 4" id="KW-0067">ATP-binding</keyword>
<gene>
    <name evidence="5" type="ORF">M1843_13495</name>
</gene>
<comment type="cofactor">
    <cofactor evidence="4">
        <name>Mg(2+)</name>
        <dbReference type="ChEBI" id="CHEBI:18420"/>
    </cofactor>
</comment>
<dbReference type="InterPro" id="IPR037171">
    <property type="entry name" value="NagB/RpiA_transferase-like"/>
</dbReference>
<sequence>MHGDRKGSHARQPYPIVAGMEAADAKEELRRAIRAHRAERSPRLRDAAARALADVLATVPAVREAQVVATYVSRPTEPGTHVLLQQLSDRGARVLLPVLGAGLARDWAEYAGPDDLLERAPGRPPEPGGPALGVDAITQADVVVAPALAVDDRGVRLGQGGGWYDRSLKMRRPGVPVVALVFPEELYDSATHPLPAEDHDVSVHAVVTPEGWQELPA</sequence>
<evidence type="ECO:0000256" key="4">
    <source>
        <dbReference type="RuleBase" id="RU361279"/>
    </source>
</evidence>
<dbReference type="PIRSF" id="PIRSF006806">
    <property type="entry name" value="FTHF_cligase"/>
    <property type="match status" value="1"/>
</dbReference>
<keyword evidence="4" id="KW-0479">Metal-binding</keyword>
<comment type="caution">
    <text evidence="5">The sequence shown here is derived from an EMBL/GenBank/DDBJ whole genome shotgun (WGS) entry which is preliminary data.</text>
</comment>
<keyword evidence="5" id="KW-0436">Ligase</keyword>
<comment type="similarity">
    <text evidence="1 4">Belongs to the 5-formyltetrahydrofolate cyclo-ligase family.</text>
</comment>
<proteinExistence type="inferred from homology"/>
<keyword evidence="6" id="KW-1185">Reference proteome</keyword>
<dbReference type="InterPro" id="IPR024185">
    <property type="entry name" value="FTHF_cligase-like_sf"/>
</dbReference>